<organism evidence="2 3">
    <name type="scientific">Yersinia rochesterensis</name>
    <dbReference type="NCBI Taxonomy" id="1604335"/>
    <lineage>
        <taxon>Bacteria</taxon>
        <taxon>Pseudomonadati</taxon>
        <taxon>Pseudomonadota</taxon>
        <taxon>Gammaproteobacteria</taxon>
        <taxon>Enterobacterales</taxon>
        <taxon>Yersiniaceae</taxon>
        <taxon>Yersinia</taxon>
    </lineage>
</organism>
<keyword evidence="1" id="KW-0812">Transmembrane</keyword>
<proteinExistence type="predicted"/>
<dbReference type="EMBL" id="CP009997">
    <property type="protein sequence ID" value="AJJ34612.1"/>
    <property type="molecule type" value="Genomic_DNA"/>
</dbReference>
<evidence type="ECO:0000313" key="3">
    <source>
        <dbReference type="Proteomes" id="UP000031883"/>
    </source>
</evidence>
<sequence>MGMGYSFCVLKNGKVDDYKCCHTGGNTLNQGLYNQLFLIQKIFILIAFTGVVLYIVINKLSSQSSRTH</sequence>
<gene>
    <name evidence="2" type="ORF">CH54_512</name>
</gene>
<accession>A0ABM5SJR5</accession>
<keyword evidence="3" id="KW-1185">Reference proteome</keyword>
<name>A0ABM5SJR5_9GAMM</name>
<evidence type="ECO:0000256" key="1">
    <source>
        <dbReference type="SAM" id="Phobius"/>
    </source>
</evidence>
<protein>
    <submittedName>
        <fullName evidence="2">Uncharacterized protein</fullName>
    </submittedName>
</protein>
<dbReference type="Proteomes" id="UP000031883">
    <property type="component" value="Chromosome"/>
</dbReference>
<evidence type="ECO:0000313" key="2">
    <source>
        <dbReference type="EMBL" id="AJJ34612.1"/>
    </source>
</evidence>
<keyword evidence="1" id="KW-0472">Membrane</keyword>
<reference evidence="2 3" key="1">
    <citation type="journal article" date="2015" name="Genome Announc.">
        <title>Thirty-Two Complete Genome Assemblies of Nine Yersinia Species, Including Y. pestis, Y. pseudotuberculosis, and Y. enterocolitica.</title>
        <authorList>
            <person name="Johnson S.L."/>
            <person name="Daligault H.E."/>
            <person name="Davenport K.W."/>
            <person name="Jaissle J."/>
            <person name="Frey K.G."/>
            <person name="Ladner J.T."/>
            <person name="Broomall S.M."/>
            <person name="Bishop-Lilly K.A."/>
            <person name="Bruce D.C."/>
            <person name="Coyne S.R."/>
            <person name="Gibbons H.S."/>
            <person name="Lo C.C."/>
            <person name="Munk A.C."/>
            <person name="Rosenzweig C.N."/>
            <person name="Koroleva G.I."/>
            <person name="Palacios G.F."/>
            <person name="Redden C.L."/>
            <person name="Xu Y."/>
            <person name="Minogue T.D."/>
            <person name="Chain P.S."/>
        </authorList>
    </citation>
    <scope>NUCLEOTIDE SEQUENCE [LARGE SCALE GENOMIC DNA]</scope>
    <source>
        <strain evidence="2 3">Y231</strain>
    </source>
</reference>
<feature type="transmembrane region" description="Helical" evidence="1">
    <location>
        <begin position="37"/>
        <end position="57"/>
    </location>
</feature>
<keyword evidence="1" id="KW-1133">Transmembrane helix</keyword>